<gene>
    <name evidence="11" type="ORF">A4U43_C03F27430</name>
</gene>
<dbReference type="SUPFAM" id="SSF50965">
    <property type="entry name" value="Galactose oxidase, central domain"/>
    <property type="match status" value="1"/>
</dbReference>
<protein>
    <recommendedName>
        <fullName evidence="8">Guanylate kinase 1</fullName>
        <ecNumber evidence="2">2.7.4.8</ecNumber>
    </recommendedName>
    <alternativeName>
        <fullName evidence="9">GMP kinase 1</fullName>
    </alternativeName>
</protein>
<dbReference type="Gene3D" id="3.40.50.300">
    <property type="entry name" value="P-loop containing nucleotide triphosphate hydrolases"/>
    <property type="match status" value="1"/>
</dbReference>
<organism evidence="11 12">
    <name type="scientific">Asparagus officinalis</name>
    <name type="common">Garden asparagus</name>
    <dbReference type="NCBI Taxonomy" id="4686"/>
    <lineage>
        <taxon>Eukaryota</taxon>
        <taxon>Viridiplantae</taxon>
        <taxon>Streptophyta</taxon>
        <taxon>Embryophyta</taxon>
        <taxon>Tracheophyta</taxon>
        <taxon>Spermatophyta</taxon>
        <taxon>Magnoliopsida</taxon>
        <taxon>Liliopsida</taxon>
        <taxon>Asparagales</taxon>
        <taxon>Asparagaceae</taxon>
        <taxon>Asparagoideae</taxon>
        <taxon>Asparagus</taxon>
    </lineage>
</organism>
<dbReference type="OrthoDB" id="6334211at2759"/>
<evidence type="ECO:0000256" key="5">
    <source>
        <dbReference type="ARBA" id="ARBA00022777"/>
    </source>
</evidence>
<comment type="catalytic activity">
    <reaction evidence="7">
        <text>GMP + ATP = GDP + ADP</text>
        <dbReference type="Rhea" id="RHEA:20780"/>
        <dbReference type="ChEBI" id="CHEBI:30616"/>
        <dbReference type="ChEBI" id="CHEBI:58115"/>
        <dbReference type="ChEBI" id="CHEBI:58189"/>
        <dbReference type="ChEBI" id="CHEBI:456216"/>
        <dbReference type="EC" id="2.7.4.8"/>
    </reaction>
</comment>
<dbReference type="CDD" id="cd00071">
    <property type="entry name" value="GMPK"/>
    <property type="match status" value="1"/>
</dbReference>
<keyword evidence="6" id="KW-0067">ATP-binding</keyword>
<dbReference type="InterPro" id="IPR027417">
    <property type="entry name" value="P-loop_NTPase"/>
</dbReference>
<dbReference type="InterPro" id="IPR015915">
    <property type="entry name" value="Kelch-typ_b-propeller"/>
</dbReference>
<dbReference type="InterPro" id="IPR011498">
    <property type="entry name" value="Kelch_2"/>
</dbReference>
<evidence type="ECO:0000256" key="2">
    <source>
        <dbReference type="ARBA" id="ARBA00012961"/>
    </source>
</evidence>
<dbReference type="Pfam" id="PF07646">
    <property type="entry name" value="Kelch_2"/>
    <property type="match status" value="1"/>
</dbReference>
<feature type="domain" description="Guanylate kinase-like" evidence="10">
    <location>
        <begin position="124"/>
        <end position="306"/>
    </location>
</feature>
<evidence type="ECO:0000259" key="10">
    <source>
        <dbReference type="PROSITE" id="PS50052"/>
    </source>
</evidence>
<keyword evidence="5" id="KW-0418">Kinase</keyword>
<dbReference type="AlphaFoldDB" id="A0A5P1FDC4"/>
<evidence type="ECO:0000313" key="12">
    <source>
        <dbReference type="Proteomes" id="UP000243459"/>
    </source>
</evidence>
<reference evidence="12" key="1">
    <citation type="journal article" date="2017" name="Nat. Commun.">
        <title>The asparagus genome sheds light on the origin and evolution of a young Y chromosome.</title>
        <authorList>
            <person name="Harkess A."/>
            <person name="Zhou J."/>
            <person name="Xu C."/>
            <person name="Bowers J.E."/>
            <person name="Van der Hulst R."/>
            <person name="Ayyampalayam S."/>
            <person name="Mercati F."/>
            <person name="Riccardi P."/>
            <person name="McKain M.R."/>
            <person name="Kakrana A."/>
            <person name="Tang H."/>
            <person name="Ray J."/>
            <person name="Groenendijk J."/>
            <person name="Arikit S."/>
            <person name="Mathioni S.M."/>
            <person name="Nakano M."/>
            <person name="Shan H."/>
            <person name="Telgmann-Rauber A."/>
            <person name="Kanno A."/>
            <person name="Yue Z."/>
            <person name="Chen H."/>
            <person name="Li W."/>
            <person name="Chen Y."/>
            <person name="Xu X."/>
            <person name="Zhang Y."/>
            <person name="Luo S."/>
            <person name="Chen H."/>
            <person name="Gao J."/>
            <person name="Mao Z."/>
            <person name="Pires J.C."/>
            <person name="Luo M."/>
            <person name="Kudrna D."/>
            <person name="Wing R.A."/>
            <person name="Meyers B.C."/>
            <person name="Yi K."/>
            <person name="Kong H."/>
            <person name="Lavrijsen P."/>
            <person name="Sunseri F."/>
            <person name="Falavigna A."/>
            <person name="Ye Y."/>
            <person name="Leebens-Mack J.H."/>
            <person name="Chen G."/>
        </authorList>
    </citation>
    <scope>NUCLEOTIDE SEQUENCE [LARGE SCALE GENOMIC DNA]</scope>
    <source>
        <strain evidence="12">cv. DH0086</strain>
    </source>
</reference>
<proteinExistence type="inferred from homology"/>
<dbReference type="PROSITE" id="PS50052">
    <property type="entry name" value="GUANYLATE_KINASE_2"/>
    <property type="match status" value="1"/>
</dbReference>
<evidence type="ECO:0000256" key="1">
    <source>
        <dbReference type="ARBA" id="ARBA00005790"/>
    </source>
</evidence>
<evidence type="ECO:0000256" key="8">
    <source>
        <dbReference type="ARBA" id="ARBA00067520"/>
    </source>
</evidence>
<dbReference type="InterPro" id="IPR008144">
    <property type="entry name" value="Guanylate_kin-like_dom"/>
</dbReference>
<dbReference type="NCBIfam" id="TIGR03263">
    <property type="entry name" value="guanyl_kin"/>
    <property type="match status" value="1"/>
</dbReference>
<dbReference type="Gramene" id="ONK76406">
    <property type="protein sequence ID" value="ONK76406"/>
    <property type="gene ID" value="A4U43_C03F27430"/>
</dbReference>
<dbReference type="InterPro" id="IPR008145">
    <property type="entry name" value="GK/Ca_channel_bsu"/>
</dbReference>
<dbReference type="InterPro" id="IPR017665">
    <property type="entry name" value="Guanylate_kinase"/>
</dbReference>
<keyword evidence="3" id="KW-0808">Transferase</keyword>
<dbReference type="InterPro" id="IPR011043">
    <property type="entry name" value="Gal_Oxase/kelch_b-propeller"/>
</dbReference>
<dbReference type="Proteomes" id="UP000243459">
    <property type="component" value="Chromosome 3"/>
</dbReference>
<dbReference type="FunFam" id="3.30.63.10:FF:000002">
    <property type="entry name" value="Guanylate kinase 1"/>
    <property type="match status" value="1"/>
</dbReference>
<evidence type="ECO:0000256" key="3">
    <source>
        <dbReference type="ARBA" id="ARBA00022679"/>
    </source>
</evidence>
<dbReference type="OMA" id="PRCMEEN"/>
<dbReference type="HAMAP" id="MF_00328">
    <property type="entry name" value="Guanylate_kinase"/>
    <property type="match status" value="1"/>
</dbReference>
<evidence type="ECO:0000256" key="4">
    <source>
        <dbReference type="ARBA" id="ARBA00022741"/>
    </source>
</evidence>
<dbReference type="SUPFAM" id="SSF52540">
    <property type="entry name" value="P-loop containing nucleoside triphosphate hydrolases"/>
    <property type="match status" value="1"/>
</dbReference>
<comment type="similarity">
    <text evidence="1">Belongs to the guanylate kinase family.</text>
</comment>
<dbReference type="PANTHER" id="PTHR23117">
    <property type="entry name" value="GUANYLATE KINASE-RELATED"/>
    <property type="match status" value="1"/>
</dbReference>
<dbReference type="SMART" id="SM00072">
    <property type="entry name" value="GuKc"/>
    <property type="match status" value="1"/>
</dbReference>
<keyword evidence="12" id="KW-1185">Reference proteome</keyword>
<dbReference type="EC" id="2.7.4.8" evidence="2"/>
<accession>A0A5P1FDC4</accession>
<dbReference type="Gene3D" id="3.30.63.10">
    <property type="entry name" value="Guanylate Kinase phosphate binding domain"/>
    <property type="match status" value="1"/>
</dbReference>
<dbReference type="GO" id="GO:0004385">
    <property type="term" value="F:GMP kinase activity"/>
    <property type="evidence" value="ECO:0007669"/>
    <property type="project" value="UniProtKB-EC"/>
</dbReference>
<dbReference type="GO" id="GO:0005829">
    <property type="term" value="C:cytosol"/>
    <property type="evidence" value="ECO:0007669"/>
    <property type="project" value="TreeGrafter"/>
</dbReference>
<dbReference type="InterPro" id="IPR020590">
    <property type="entry name" value="Guanylate_kinase_CS"/>
</dbReference>
<dbReference type="Gene3D" id="2.120.10.80">
    <property type="entry name" value="Kelch-type beta propeller"/>
    <property type="match status" value="1"/>
</dbReference>
<keyword evidence="4" id="KW-0547">Nucleotide-binding</keyword>
<name>A0A5P1FDC4_ASPOF</name>
<sequence length="380" mass="41972">MGEEAPEYLVDSRDRYQSATDIGDKIYVVGGSEKSADSLVGVKIFDKLTGKWSVPTVLGTKPILSKGHSAVLLKKNQILILKRESSASDGAWFLEVDTPYVKDQKKLLGTEVVAWSKGVREHGLKPIVISGPSGVGKGTLISKLMKEYPSAFGFSISHTTRAPREKELNGVHYYFTERSLMEKDIREGKFLESASVHGNLYGTSIEAVETVTDVGKRCILDIDVQGARSVRASSLEAIFIFISPPSFDELEKRLRARGTETEEQVQKRLRNAKAEIEQGRTPGLFDHILVNDDLETCYQNLKKLLALDEIPDASYEPVIENFIVPLNHSISRKDAMIQINCNGSQSKNSTPDMFELDVSSLKGGAPGRTRGLLISSIKRL</sequence>
<dbReference type="Pfam" id="PF00625">
    <property type="entry name" value="Guanylate_kin"/>
    <property type="match status" value="1"/>
</dbReference>
<dbReference type="GO" id="GO:0005524">
    <property type="term" value="F:ATP binding"/>
    <property type="evidence" value="ECO:0007669"/>
    <property type="project" value="UniProtKB-KW"/>
</dbReference>
<dbReference type="PANTHER" id="PTHR23117:SF13">
    <property type="entry name" value="GUANYLATE KINASE"/>
    <property type="match status" value="1"/>
</dbReference>
<dbReference type="PROSITE" id="PS00856">
    <property type="entry name" value="GUANYLATE_KINASE_1"/>
    <property type="match status" value="1"/>
</dbReference>
<evidence type="ECO:0000256" key="9">
    <source>
        <dbReference type="ARBA" id="ARBA00081967"/>
    </source>
</evidence>
<dbReference type="EMBL" id="CM007383">
    <property type="protein sequence ID" value="ONK76406.1"/>
    <property type="molecule type" value="Genomic_DNA"/>
</dbReference>
<evidence type="ECO:0000256" key="6">
    <source>
        <dbReference type="ARBA" id="ARBA00022840"/>
    </source>
</evidence>
<evidence type="ECO:0000313" key="11">
    <source>
        <dbReference type="EMBL" id="ONK76406.1"/>
    </source>
</evidence>
<dbReference type="FunFam" id="3.40.50.300:FF:000776">
    <property type="entry name" value="Guanylate kinase 2"/>
    <property type="match status" value="1"/>
</dbReference>
<evidence type="ECO:0000256" key="7">
    <source>
        <dbReference type="ARBA" id="ARBA00048594"/>
    </source>
</evidence>